<protein>
    <submittedName>
        <fullName evidence="1">Uncharacterized protein</fullName>
    </submittedName>
</protein>
<gene>
    <name evidence="1" type="ordered locus">Echvi_1764</name>
</gene>
<accession>L0FVY0</accession>
<dbReference type="AlphaFoldDB" id="L0FVY0"/>
<organism evidence="1 2">
    <name type="scientific">Echinicola vietnamensis (strain DSM 17526 / LMG 23754 / KMM 6221)</name>
    <dbReference type="NCBI Taxonomy" id="926556"/>
    <lineage>
        <taxon>Bacteria</taxon>
        <taxon>Pseudomonadati</taxon>
        <taxon>Bacteroidota</taxon>
        <taxon>Cytophagia</taxon>
        <taxon>Cytophagales</taxon>
        <taxon>Cyclobacteriaceae</taxon>
        <taxon>Echinicola</taxon>
    </lineage>
</organism>
<dbReference type="HOGENOM" id="CLU_3342978_0_0_10"/>
<dbReference type="Proteomes" id="UP000010796">
    <property type="component" value="Chromosome"/>
</dbReference>
<keyword evidence="2" id="KW-1185">Reference proteome</keyword>
<sequence>MFEVQVSRWDNLFTFLEISLFVQKLHHGQDLTIIEKI</sequence>
<dbReference type="KEGG" id="evi:Echvi_1764"/>
<reference evidence="2" key="1">
    <citation type="submission" date="2012-02" db="EMBL/GenBank/DDBJ databases">
        <title>The complete genome of Echinicola vietnamensis DSM 17526.</title>
        <authorList>
            <person name="Lucas S."/>
            <person name="Copeland A."/>
            <person name="Lapidus A."/>
            <person name="Glavina del Rio T."/>
            <person name="Dalin E."/>
            <person name="Tice H."/>
            <person name="Bruce D."/>
            <person name="Goodwin L."/>
            <person name="Pitluck S."/>
            <person name="Peters L."/>
            <person name="Ovchinnikova G."/>
            <person name="Teshima H."/>
            <person name="Kyrpides N."/>
            <person name="Mavromatis K."/>
            <person name="Ivanova N."/>
            <person name="Brettin T."/>
            <person name="Detter J.C."/>
            <person name="Han C."/>
            <person name="Larimer F."/>
            <person name="Land M."/>
            <person name="Hauser L."/>
            <person name="Markowitz V."/>
            <person name="Cheng J.-F."/>
            <person name="Hugenholtz P."/>
            <person name="Woyke T."/>
            <person name="Wu D."/>
            <person name="Brambilla E."/>
            <person name="Klenk H.-P."/>
            <person name="Eisen J.A."/>
        </authorList>
    </citation>
    <scope>NUCLEOTIDE SEQUENCE [LARGE SCALE GENOMIC DNA]</scope>
    <source>
        <strain evidence="2">DSM 17526 / LMG 23754 / KMM 6221</strain>
    </source>
</reference>
<evidence type="ECO:0000313" key="2">
    <source>
        <dbReference type="Proteomes" id="UP000010796"/>
    </source>
</evidence>
<evidence type="ECO:0000313" key="1">
    <source>
        <dbReference type="EMBL" id="AGA78029.1"/>
    </source>
</evidence>
<proteinExistence type="predicted"/>
<name>L0FVY0_ECHVK</name>
<dbReference type="STRING" id="926556.Echvi_1764"/>
<dbReference type="EMBL" id="CP003346">
    <property type="protein sequence ID" value="AGA78029.1"/>
    <property type="molecule type" value="Genomic_DNA"/>
</dbReference>